<name>A0ACB9AE94_ARCLA</name>
<protein>
    <submittedName>
        <fullName evidence="1">Uncharacterized protein</fullName>
    </submittedName>
</protein>
<reference evidence="1 2" key="2">
    <citation type="journal article" date="2022" name="Mol. Ecol. Resour.">
        <title>The genomes of chicory, endive, great burdock and yacon provide insights into Asteraceae paleo-polyploidization history and plant inulin production.</title>
        <authorList>
            <person name="Fan W."/>
            <person name="Wang S."/>
            <person name="Wang H."/>
            <person name="Wang A."/>
            <person name="Jiang F."/>
            <person name="Liu H."/>
            <person name="Zhao H."/>
            <person name="Xu D."/>
            <person name="Zhang Y."/>
        </authorList>
    </citation>
    <scope>NUCLEOTIDE SEQUENCE [LARGE SCALE GENOMIC DNA]</scope>
    <source>
        <strain evidence="2">cv. Niubang</strain>
    </source>
</reference>
<comment type="caution">
    <text evidence="1">The sequence shown here is derived from an EMBL/GenBank/DDBJ whole genome shotgun (WGS) entry which is preliminary data.</text>
</comment>
<sequence>MQEYRIVDDNHGKSDSKKQLEDYVVCKIYKKDNSVHPQASSSSQAESENIVQQAAMQHIFPTFPNHEYYRHHPFPPPLPPPYQPNYTPLSPGHSVMFTYHPSTVFNHEPYAVVPSPGSYFIPPSMHYPGQPYPPLYRHNPWEQPSYGPVPPMNFTVILPVAPPPPQCENCDVPQ</sequence>
<reference evidence="2" key="1">
    <citation type="journal article" date="2022" name="Mol. Ecol. Resour.">
        <title>The genomes of chicory, endive, great burdock and yacon provide insights into Asteraceae palaeo-polyploidization history and plant inulin production.</title>
        <authorList>
            <person name="Fan W."/>
            <person name="Wang S."/>
            <person name="Wang H."/>
            <person name="Wang A."/>
            <person name="Jiang F."/>
            <person name="Liu H."/>
            <person name="Zhao H."/>
            <person name="Xu D."/>
            <person name="Zhang Y."/>
        </authorList>
    </citation>
    <scope>NUCLEOTIDE SEQUENCE [LARGE SCALE GENOMIC DNA]</scope>
    <source>
        <strain evidence="2">cv. Niubang</strain>
    </source>
</reference>
<evidence type="ECO:0000313" key="1">
    <source>
        <dbReference type="EMBL" id="KAI3706780.1"/>
    </source>
</evidence>
<dbReference type="Proteomes" id="UP001055879">
    <property type="component" value="Linkage Group LG08"/>
</dbReference>
<accession>A0ACB9AE94</accession>
<proteinExistence type="predicted"/>
<dbReference type="EMBL" id="CM042054">
    <property type="protein sequence ID" value="KAI3706780.1"/>
    <property type="molecule type" value="Genomic_DNA"/>
</dbReference>
<gene>
    <name evidence="1" type="ORF">L6452_24745</name>
</gene>
<organism evidence="1 2">
    <name type="scientific">Arctium lappa</name>
    <name type="common">Greater burdock</name>
    <name type="synonym">Lappa major</name>
    <dbReference type="NCBI Taxonomy" id="4217"/>
    <lineage>
        <taxon>Eukaryota</taxon>
        <taxon>Viridiplantae</taxon>
        <taxon>Streptophyta</taxon>
        <taxon>Embryophyta</taxon>
        <taxon>Tracheophyta</taxon>
        <taxon>Spermatophyta</taxon>
        <taxon>Magnoliopsida</taxon>
        <taxon>eudicotyledons</taxon>
        <taxon>Gunneridae</taxon>
        <taxon>Pentapetalae</taxon>
        <taxon>asterids</taxon>
        <taxon>campanulids</taxon>
        <taxon>Asterales</taxon>
        <taxon>Asteraceae</taxon>
        <taxon>Carduoideae</taxon>
        <taxon>Cardueae</taxon>
        <taxon>Arctiinae</taxon>
        <taxon>Arctium</taxon>
    </lineage>
</organism>
<keyword evidence="2" id="KW-1185">Reference proteome</keyword>
<evidence type="ECO:0000313" key="2">
    <source>
        <dbReference type="Proteomes" id="UP001055879"/>
    </source>
</evidence>